<feature type="domain" description="Ribosome maturation factor RimM PRC barrel" evidence="7">
    <location>
        <begin position="122"/>
        <end position="207"/>
    </location>
</feature>
<dbReference type="Gene3D" id="2.30.30.240">
    <property type="entry name" value="PRC-barrel domain"/>
    <property type="match status" value="1"/>
</dbReference>
<keyword evidence="3 5" id="KW-0698">rRNA processing</keyword>
<evidence type="ECO:0000313" key="8">
    <source>
        <dbReference type="EMBL" id="AZA08997.1"/>
    </source>
</evidence>
<dbReference type="SUPFAM" id="SSF50346">
    <property type="entry name" value="PRC-barrel domain"/>
    <property type="match status" value="1"/>
</dbReference>
<dbReference type="GO" id="GO:0005840">
    <property type="term" value="C:ribosome"/>
    <property type="evidence" value="ECO:0007669"/>
    <property type="project" value="InterPro"/>
</dbReference>
<evidence type="ECO:0000256" key="2">
    <source>
        <dbReference type="ARBA" id="ARBA00022517"/>
    </source>
</evidence>
<proteinExistence type="inferred from homology"/>
<dbReference type="PANTHER" id="PTHR33692:SF1">
    <property type="entry name" value="RIBOSOME MATURATION FACTOR RIMM"/>
    <property type="match status" value="1"/>
</dbReference>
<dbReference type="InterPro" id="IPR036976">
    <property type="entry name" value="RimM_N_sf"/>
</dbReference>
<accession>A0A3G6ITW2</accession>
<keyword evidence="4 5" id="KW-0143">Chaperone</keyword>
<dbReference type="NCBIfam" id="TIGR02273">
    <property type="entry name" value="16S_RimM"/>
    <property type="match status" value="1"/>
</dbReference>
<gene>
    <name evidence="5 8" type="primary">rimM</name>
    <name evidence="8" type="ORF">CPPEL_04350</name>
</gene>
<dbReference type="GO" id="GO:0042274">
    <property type="term" value="P:ribosomal small subunit biogenesis"/>
    <property type="evidence" value="ECO:0007669"/>
    <property type="project" value="UniProtKB-UniRule"/>
</dbReference>
<dbReference type="Pfam" id="PF24986">
    <property type="entry name" value="PRC_RimM"/>
    <property type="match status" value="1"/>
</dbReference>
<dbReference type="InterPro" id="IPR002676">
    <property type="entry name" value="RimM_N"/>
</dbReference>
<dbReference type="AlphaFoldDB" id="A0A3G6ITW2"/>
<keyword evidence="2 5" id="KW-0690">Ribosome biogenesis</keyword>
<dbReference type="InterPro" id="IPR056792">
    <property type="entry name" value="PRC_RimM"/>
</dbReference>
<dbReference type="InterPro" id="IPR011961">
    <property type="entry name" value="RimM"/>
</dbReference>
<dbReference type="InterPro" id="IPR009000">
    <property type="entry name" value="Transl_B-barrel_sf"/>
</dbReference>
<name>A0A3G6ITW2_9CORY</name>
<evidence type="ECO:0000259" key="7">
    <source>
        <dbReference type="Pfam" id="PF24986"/>
    </source>
</evidence>
<dbReference type="GO" id="GO:0005737">
    <property type="term" value="C:cytoplasm"/>
    <property type="evidence" value="ECO:0007669"/>
    <property type="project" value="UniProtKB-SubCell"/>
</dbReference>
<comment type="subcellular location">
    <subcellularLocation>
        <location evidence="5">Cytoplasm</location>
    </subcellularLocation>
</comment>
<sequence>MVENTQAEPVLQHRVRAASFEGVKASEDQVQIGRVIKPHGIRGELVVDPTTDDPQGRFAPGEVLRGVQTGKELSLTVKAMRAHQQRLLISFEEVPDRTAAERLRGVRFFAAPIEEDEAFYDHELEGLRVLNVGAVDAEEANARAYEGAQPEPEDIGEVTRVMRGPAHRLLVVALDEGGEAIVPFVHEIVPIVDLDNEAIVITPPDGLLEL</sequence>
<dbReference type="PANTHER" id="PTHR33692">
    <property type="entry name" value="RIBOSOME MATURATION FACTOR RIMM"/>
    <property type="match status" value="1"/>
</dbReference>
<keyword evidence="1 5" id="KW-0963">Cytoplasm</keyword>
<dbReference type="KEGG" id="cpso:CPPEL_04350"/>
<evidence type="ECO:0000256" key="3">
    <source>
        <dbReference type="ARBA" id="ARBA00022552"/>
    </source>
</evidence>
<keyword evidence="9" id="KW-1185">Reference proteome</keyword>
<feature type="domain" description="RimM N-terminal" evidence="6">
    <location>
        <begin position="31"/>
        <end position="110"/>
    </location>
</feature>
<evidence type="ECO:0000256" key="1">
    <source>
        <dbReference type="ARBA" id="ARBA00022490"/>
    </source>
</evidence>
<comment type="domain">
    <text evidence="5">The PRC barrel domain binds ribosomal protein uS19.</text>
</comment>
<dbReference type="InterPro" id="IPR011033">
    <property type="entry name" value="PRC_barrel-like_sf"/>
</dbReference>
<comment type="function">
    <text evidence="5">An accessory protein needed during the final step in the assembly of 30S ribosomal subunit, possibly for assembly of the head region. Essential for efficient processing of 16S rRNA. May be needed both before and after RbfA during the maturation of 16S rRNA. It has affinity for free ribosomal 30S subunits but not for 70S ribosomes.</text>
</comment>
<reference evidence="8 9" key="1">
    <citation type="submission" date="2018-11" db="EMBL/GenBank/DDBJ databases">
        <authorList>
            <person name="Kleinhagauer T."/>
            <person name="Glaeser S.P."/>
            <person name="Spergser J."/>
            <person name="Ruckert C."/>
            <person name="Kaempfer P."/>
            <person name="Busse H.-J."/>
        </authorList>
    </citation>
    <scope>NUCLEOTIDE SEQUENCE [LARGE SCALE GENOMIC DNA]</scope>
    <source>
        <strain evidence="8 9">812CH</strain>
    </source>
</reference>
<dbReference type="EMBL" id="CP033898">
    <property type="protein sequence ID" value="AZA08997.1"/>
    <property type="molecule type" value="Genomic_DNA"/>
</dbReference>
<evidence type="ECO:0000256" key="4">
    <source>
        <dbReference type="ARBA" id="ARBA00023186"/>
    </source>
</evidence>
<comment type="subunit">
    <text evidence="5">Binds ribosomal protein uS19.</text>
</comment>
<dbReference type="Proteomes" id="UP000271426">
    <property type="component" value="Chromosome"/>
</dbReference>
<evidence type="ECO:0000313" key="9">
    <source>
        <dbReference type="Proteomes" id="UP000271426"/>
    </source>
</evidence>
<evidence type="ECO:0000256" key="5">
    <source>
        <dbReference type="HAMAP-Rule" id="MF_00014"/>
    </source>
</evidence>
<evidence type="ECO:0000259" key="6">
    <source>
        <dbReference type="Pfam" id="PF01782"/>
    </source>
</evidence>
<dbReference type="SUPFAM" id="SSF50447">
    <property type="entry name" value="Translation proteins"/>
    <property type="match status" value="1"/>
</dbReference>
<dbReference type="GO" id="GO:0006364">
    <property type="term" value="P:rRNA processing"/>
    <property type="evidence" value="ECO:0007669"/>
    <property type="project" value="UniProtKB-UniRule"/>
</dbReference>
<dbReference type="HAMAP" id="MF_00014">
    <property type="entry name" value="Ribosome_mat_RimM"/>
    <property type="match status" value="1"/>
</dbReference>
<organism evidence="8 9">
    <name type="scientific">Corynebacterium pseudopelargi</name>
    <dbReference type="NCBI Taxonomy" id="2080757"/>
    <lineage>
        <taxon>Bacteria</taxon>
        <taxon>Bacillati</taxon>
        <taxon>Actinomycetota</taxon>
        <taxon>Actinomycetes</taxon>
        <taxon>Mycobacteriales</taxon>
        <taxon>Corynebacteriaceae</taxon>
        <taxon>Corynebacterium</taxon>
    </lineage>
</organism>
<dbReference type="GO" id="GO:0043022">
    <property type="term" value="F:ribosome binding"/>
    <property type="evidence" value="ECO:0007669"/>
    <property type="project" value="InterPro"/>
</dbReference>
<protein>
    <recommendedName>
        <fullName evidence="5">Ribosome maturation factor RimM</fullName>
    </recommendedName>
</protein>
<comment type="similarity">
    <text evidence="5">Belongs to the RimM family.</text>
</comment>
<dbReference type="Pfam" id="PF01782">
    <property type="entry name" value="RimM"/>
    <property type="match status" value="1"/>
</dbReference>
<dbReference type="Gene3D" id="2.40.30.60">
    <property type="entry name" value="RimM"/>
    <property type="match status" value="1"/>
</dbReference>